<dbReference type="InterPro" id="IPR002571">
    <property type="entry name" value="HrcA"/>
</dbReference>
<evidence type="ECO:0000313" key="7">
    <source>
        <dbReference type="EMBL" id="MBC5999229.1"/>
    </source>
</evidence>
<dbReference type="EMBL" id="JACRWC010000056">
    <property type="protein sequence ID" value="MBC5999229.1"/>
    <property type="molecule type" value="Genomic_DNA"/>
</dbReference>
<dbReference type="Proteomes" id="UP000644115">
    <property type="component" value="Unassembled WGS sequence"/>
</dbReference>
<dbReference type="SUPFAM" id="SSF46785">
    <property type="entry name" value="Winged helix' DNA-binding domain"/>
    <property type="match status" value="1"/>
</dbReference>
<dbReference type="GO" id="GO:0045892">
    <property type="term" value="P:negative regulation of DNA-templated transcription"/>
    <property type="evidence" value="ECO:0007669"/>
    <property type="project" value="UniProtKB-UniRule"/>
</dbReference>
<dbReference type="AlphaFoldDB" id="A0A923SLG3"/>
<evidence type="ECO:0000256" key="1">
    <source>
        <dbReference type="ARBA" id="ARBA00022491"/>
    </source>
</evidence>
<keyword evidence="1 5" id="KW-0678">Repressor</keyword>
<gene>
    <name evidence="5 7" type="primary">hrcA</name>
    <name evidence="7" type="ORF">H8876_04365</name>
</gene>
<dbReference type="InterPro" id="IPR023120">
    <property type="entry name" value="WHTH_transcript_rep_HrcA_IDD"/>
</dbReference>
<keyword evidence="2 5" id="KW-0805">Transcription regulation</keyword>
<dbReference type="Gene3D" id="3.30.450.40">
    <property type="match status" value="1"/>
</dbReference>
<evidence type="ECO:0000256" key="2">
    <source>
        <dbReference type="ARBA" id="ARBA00023015"/>
    </source>
</evidence>
<comment type="similarity">
    <text evidence="5">Belongs to the HrcA family.</text>
</comment>
<dbReference type="InterPro" id="IPR021153">
    <property type="entry name" value="HrcA_C"/>
</dbReference>
<sequence length="357" mass="40108">MDLSERKLKILQAIIADFIRTAEPVGSRTISRNYDLGVSPATVRNEMSDLEELGYLSHPHTSSGRVPSEKAYRLYVNELMKKRELTSEEKDAIASRLYGNVTELENLMKQAAHILSEITNLTAFALTPRKEEDTLKYINLLPVDEYTVVLMLVSESGKVSNTTVHLEKPAAEESLRILSKSMTYNYRGKTLSEALTLDIIENFKADAESMAMFERNIVPGFVKTLEDMLNVNLYMDGLTNIFSLPEYNDLDRAKMFLEMLDKKEDLTRALINRENGVIITIGNENKEEAMQDCSLITATYHVDGKLMGKIGVIGPTRMRYGEVTSIVEYLTDNISDAFKITEGETEGETEGDDKGNG</sequence>
<evidence type="ECO:0000259" key="6">
    <source>
        <dbReference type="Pfam" id="PF01628"/>
    </source>
</evidence>
<organism evidence="7 8">
    <name type="scientific">Lentihominibacter faecis</name>
    <dbReference type="NCBI Taxonomy" id="2764712"/>
    <lineage>
        <taxon>Bacteria</taxon>
        <taxon>Bacillati</taxon>
        <taxon>Bacillota</taxon>
        <taxon>Clostridia</taxon>
        <taxon>Peptostreptococcales</taxon>
        <taxon>Anaerovoracaceae</taxon>
        <taxon>Lentihominibacter</taxon>
    </lineage>
</organism>
<evidence type="ECO:0000256" key="3">
    <source>
        <dbReference type="ARBA" id="ARBA00023016"/>
    </source>
</evidence>
<dbReference type="PANTHER" id="PTHR34824:SF1">
    <property type="entry name" value="HEAT-INDUCIBLE TRANSCRIPTION REPRESSOR HRCA"/>
    <property type="match status" value="1"/>
</dbReference>
<dbReference type="Gene3D" id="3.30.390.60">
    <property type="entry name" value="Heat-inducible transcription repressor hrca homolog, domain 3"/>
    <property type="match status" value="1"/>
</dbReference>
<dbReference type="NCBIfam" id="TIGR00331">
    <property type="entry name" value="hrcA"/>
    <property type="match status" value="1"/>
</dbReference>
<dbReference type="PIRSF" id="PIRSF005485">
    <property type="entry name" value="HrcA"/>
    <property type="match status" value="1"/>
</dbReference>
<name>A0A923SLG3_9FIRM</name>
<dbReference type="HAMAP" id="MF_00081">
    <property type="entry name" value="HrcA"/>
    <property type="match status" value="1"/>
</dbReference>
<dbReference type="RefSeq" id="WP_249286685.1">
    <property type="nucleotide sequence ID" value="NZ_JACRWC010000056.1"/>
</dbReference>
<evidence type="ECO:0000256" key="4">
    <source>
        <dbReference type="ARBA" id="ARBA00023163"/>
    </source>
</evidence>
<dbReference type="PANTHER" id="PTHR34824">
    <property type="entry name" value="HEAT-INDUCIBLE TRANSCRIPTION REPRESSOR HRCA"/>
    <property type="match status" value="1"/>
</dbReference>
<comment type="caution">
    <text evidence="7">The sequence shown here is derived from an EMBL/GenBank/DDBJ whole genome shotgun (WGS) entry which is preliminary data.</text>
</comment>
<dbReference type="Gene3D" id="1.10.10.10">
    <property type="entry name" value="Winged helix-like DNA-binding domain superfamily/Winged helix DNA-binding domain"/>
    <property type="match status" value="1"/>
</dbReference>
<protein>
    <recommendedName>
        <fullName evidence="5">Heat-inducible transcription repressor HrcA</fullName>
    </recommendedName>
</protein>
<evidence type="ECO:0000313" key="8">
    <source>
        <dbReference type="Proteomes" id="UP000644115"/>
    </source>
</evidence>
<evidence type="ECO:0000256" key="5">
    <source>
        <dbReference type="HAMAP-Rule" id="MF_00081"/>
    </source>
</evidence>
<feature type="domain" description="Heat-inducible transcription repressor HrcA C-terminal" evidence="6">
    <location>
        <begin position="105"/>
        <end position="323"/>
    </location>
</feature>
<dbReference type="Pfam" id="PF01628">
    <property type="entry name" value="HrcA"/>
    <property type="match status" value="1"/>
</dbReference>
<dbReference type="GO" id="GO:0003677">
    <property type="term" value="F:DNA binding"/>
    <property type="evidence" value="ECO:0007669"/>
    <property type="project" value="InterPro"/>
</dbReference>
<proteinExistence type="inferred from homology"/>
<reference evidence="7" key="1">
    <citation type="submission" date="2020-08" db="EMBL/GenBank/DDBJ databases">
        <authorList>
            <person name="Liu C."/>
            <person name="Sun Q."/>
        </authorList>
    </citation>
    <scope>NUCLEOTIDE SEQUENCE</scope>
    <source>
        <strain evidence="7">BX16</strain>
    </source>
</reference>
<dbReference type="InterPro" id="IPR029016">
    <property type="entry name" value="GAF-like_dom_sf"/>
</dbReference>
<comment type="function">
    <text evidence="5">Negative regulator of class I heat shock genes (grpE-dnaK-dnaJ and groELS operons). Prevents heat-shock induction of these operons.</text>
</comment>
<keyword evidence="4 5" id="KW-0804">Transcription</keyword>
<keyword evidence="3 5" id="KW-0346">Stress response</keyword>
<keyword evidence="8" id="KW-1185">Reference proteome</keyword>
<dbReference type="SUPFAM" id="SSF55781">
    <property type="entry name" value="GAF domain-like"/>
    <property type="match status" value="1"/>
</dbReference>
<accession>A0A923SLG3</accession>
<dbReference type="InterPro" id="IPR036390">
    <property type="entry name" value="WH_DNA-bd_sf"/>
</dbReference>
<dbReference type="InterPro" id="IPR036388">
    <property type="entry name" value="WH-like_DNA-bd_sf"/>
</dbReference>